<comment type="caution">
    <text evidence="1">The sequence shown here is derived from an EMBL/GenBank/DDBJ whole genome shotgun (WGS) entry which is preliminary data.</text>
</comment>
<dbReference type="GeneID" id="93562479"/>
<dbReference type="Proteomes" id="UP001207294">
    <property type="component" value="Unassembled WGS sequence"/>
</dbReference>
<evidence type="ECO:0000313" key="2">
    <source>
        <dbReference type="Proteomes" id="UP001207294"/>
    </source>
</evidence>
<keyword evidence="2" id="KW-1185">Reference proteome</keyword>
<protein>
    <recommendedName>
        <fullName evidence="3">PIN domain-containing protein</fullName>
    </recommendedName>
</protein>
<name>A0ABT3C3K4_9PSED</name>
<evidence type="ECO:0000313" key="1">
    <source>
        <dbReference type="EMBL" id="MCV4379687.1"/>
    </source>
</evidence>
<reference evidence="1 2" key="1">
    <citation type="submission" date="2022-10" db="EMBL/GenBank/DDBJ databases">
        <title>Characterization of Pseudomonas capsici strains from pepper and tomato in Georgia.</title>
        <authorList>
            <person name="Zhao M."/>
            <person name="Dutta B."/>
        </authorList>
    </citation>
    <scope>NUCLEOTIDE SEQUENCE [LARGE SCALE GENOMIC DNA]</scope>
    <source>
        <strain evidence="1 2">Pc20-5</strain>
    </source>
</reference>
<gene>
    <name evidence="1" type="ORF">OH718_24100</name>
</gene>
<accession>A0ABT3C3K4</accession>
<sequence length="202" mass="22139">MTQPFALDTNAYALLFQHPKTDAYYNLEKKIKSGDTLSFFIPEIVAMEIHSVLGKYRRGGVNAQKEACTRNILNEDKHVPCSNICVTNPRPRMNPKVYKALQKLMKDIEGKSGSIQADLLPLGTSEMSEGKKLLMQLSHRFAFGSHDALVAGTVIAAAANGLNLTLVTSDKSLKAVCSKEGIPFFDPLIQIPTETIEQAEAS</sequence>
<dbReference type="InterPro" id="IPR029060">
    <property type="entry name" value="PIN-like_dom_sf"/>
</dbReference>
<dbReference type="SUPFAM" id="SSF88723">
    <property type="entry name" value="PIN domain-like"/>
    <property type="match status" value="1"/>
</dbReference>
<evidence type="ECO:0008006" key="3">
    <source>
        <dbReference type="Google" id="ProtNLM"/>
    </source>
</evidence>
<dbReference type="EMBL" id="JAOXML010000032">
    <property type="protein sequence ID" value="MCV4379687.1"/>
    <property type="molecule type" value="Genomic_DNA"/>
</dbReference>
<proteinExistence type="predicted"/>
<dbReference type="RefSeq" id="WP_206402332.1">
    <property type="nucleotide sequence ID" value="NZ_JAFGZD010000011.1"/>
</dbReference>
<organism evidence="1 2">
    <name type="scientific">Pseudomonas capsici</name>
    <dbReference type="NCBI Taxonomy" id="2810614"/>
    <lineage>
        <taxon>Bacteria</taxon>
        <taxon>Pseudomonadati</taxon>
        <taxon>Pseudomonadota</taxon>
        <taxon>Gammaproteobacteria</taxon>
        <taxon>Pseudomonadales</taxon>
        <taxon>Pseudomonadaceae</taxon>
        <taxon>Pseudomonas</taxon>
    </lineage>
</organism>